<evidence type="ECO:0000256" key="3">
    <source>
        <dbReference type="ARBA" id="ARBA00022722"/>
    </source>
</evidence>
<dbReference type="InterPro" id="IPR043128">
    <property type="entry name" value="Rev_trsase/Diguanyl_cyclase"/>
</dbReference>
<dbReference type="Gene3D" id="2.40.70.10">
    <property type="entry name" value="Acid Proteases"/>
    <property type="match status" value="1"/>
</dbReference>
<evidence type="ECO:0000256" key="4">
    <source>
        <dbReference type="ARBA" id="ARBA00022759"/>
    </source>
</evidence>
<evidence type="ECO:0000259" key="6">
    <source>
        <dbReference type="Pfam" id="PF17919"/>
    </source>
</evidence>
<keyword evidence="5" id="KW-0511">Multifunctional enzyme</keyword>
<keyword evidence="3" id="KW-0540">Nuclease</keyword>
<accession>A0A2N9FPF1</accession>
<organism evidence="7">
    <name type="scientific">Fagus sylvatica</name>
    <name type="common">Beechnut</name>
    <dbReference type="NCBI Taxonomy" id="28930"/>
    <lineage>
        <taxon>Eukaryota</taxon>
        <taxon>Viridiplantae</taxon>
        <taxon>Streptophyta</taxon>
        <taxon>Embryophyta</taxon>
        <taxon>Tracheophyta</taxon>
        <taxon>Spermatophyta</taxon>
        <taxon>Magnoliopsida</taxon>
        <taxon>eudicotyledons</taxon>
        <taxon>Gunneridae</taxon>
        <taxon>Pentapetalae</taxon>
        <taxon>rosids</taxon>
        <taxon>fabids</taxon>
        <taxon>Fagales</taxon>
        <taxon>Fagaceae</taxon>
        <taxon>Fagus</taxon>
    </lineage>
</organism>
<dbReference type="InterPro" id="IPR043502">
    <property type="entry name" value="DNA/RNA_pol_sf"/>
</dbReference>
<evidence type="ECO:0000313" key="7">
    <source>
        <dbReference type="EMBL" id="SPC88829.1"/>
    </source>
</evidence>
<dbReference type="InterPro" id="IPR021109">
    <property type="entry name" value="Peptidase_aspartic_dom_sf"/>
</dbReference>
<keyword evidence="2" id="KW-0548">Nucleotidyltransferase</keyword>
<keyword evidence="4" id="KW-0378">Hydrolase</keyword>
<dbReference type="Gene3D" id="3.10.10.10">
    <property type="entry name" value="HIV Type 1 Reverse Transcriptase, subunit A, domain 1"/>
    <property type="match status" value="1"/>
</dbReference>
<reference evidence="7" key="1">
    <citation type="submission" date="2018-02" db="EMBL/GenBank/DDBJ databases">
        <authorList>
            <person name="Cohen D.B."/>
            <person name="Kent A.D."/>
        </authorList>
    </citation>
    <scope>NUCLEOTIDE SEQUENCE</scope>
</reference>
<keyword evidence="1" id="KW-0808">Transferase</keyword>
<keyword evidence="4" id="KW-0255">Endonuclease</keyword>
<dbReference type="PANTHER" id="PTHR37984:SF5">
    <property type="entry name" value="PROTEIN NYNRIN-LIKE"/>
    <property type="match status" value="1"/>
</dbReference>
<evidence type="ECO:0000256" key="2">
    <source>
        <dbReference type="ARBA" id="ARBA00022695"/>
    </source>
</evidence>
<sequence length="1034" mass="116577">MVESMNGGGFLSLTDDDAYKFLDKLSESSQQWDFSHCRDKSSSVPKKGGLYEVEEADLRLKLDSLTRKVEALFVSRSVNSANLPPNEGCSLCTNPLHMTQNCPSLSTLTQSSMEQVNAFNDFRKQIGGAQPMHSHNQFPPGFRPPMQSYLTPSHIPQSTPQFVAPQQQQTSLEDSLKAFMQLTGQSIVDIKNSTHLNTQAIVKLENQMGQLAKQMTKKEKGKFPSQPIPNPKGQFVIGNSSSSTQEQEHVQSVVTLRSGRLVNNQVSMSVEDDLVRSEKEERTLSLELLLPARLATPKKGAQFGDILEVFKQVHINIPFLDAIQQVTFYAKFLKDLVTIKRKTHVSKKAFLTEQVSSILQCRVPIKYKDLGCPTIYCTIGDNLIERALLDLGASVNLLPYSVYVDKFYFPVDFIVLDTQPTQNASKQIPVILGHPFSATSNALINCRTSVMKISFGNMTVELSVFDISKQPPDEEDASTVCMIDSLVHETFIQSTIEDPLEACLAHFVCNFDIDESIEQVNALLDSALVMSTDRWQPKAISLTLSSSPSFPSVVEPPKLDLKPLPDTLKYNFLGPSESLPVIITSDLDDAQEQKLFDVLKEHKEVLGWSIEDIKGISPSVVMHKIHLEENAKPSREPQRRLNPTMQEVVRNEVKKLLDAGIIYPISNSSWVSPIQVVPKKSGIMVVKNEDNELIPTRVHSGWRVPVDPEDQEKTTFTCPFGTFAYRRMPFGLCKAPATFQRCMVSIFSDMVEHYLEKGIVLGHIISKNGIEVDKAKVDLISNLPPPRTMKEIRSFLGHVGFYRRFIKDFSKIARPLACSLLAKDAPFVFDDDCRQAFETLKKTLTSTPIIQPPNWSVPFEIMCDASDYAVGAILGQRIGKIPHVIYYAMEFSEDTLPISETFPDEQLMHISHLPVPWFADIVNYLVTCQMPSHWTKQDRSKFLAEVKYFFWDDPYLFKYCLDQIIRRCIPEGKLKSRWTGPFIVRTISAHGAIEIEDPKNGNVFKVNGQRLKPFLELRNPEVEEILLEDPVYQD</sequence>
<dbReference type="Pfam" id="PF17919">
    <property type="entry name" value="RT_RNaseH_2"/>
    <property type="match status" value="1"/>
</dbReference>
<dbReference type="SUPFAM" id="SSF56672">
    <property type="entry name" value="DNA/RNA polymerases"/>
    <property type="match status" value="1"/>
</dbReference>
<protein>
    <recommendedName>
        <fullName evidence="6">Reverse transcriptase/retrotransposon-derived protein RNase H-like domain-containing protein</fullName>
    </recommendedName>
</protein>
<dbReference type="InterPro" id="IPR050951">
    <property type="entry name" value="Retrovirus_Pol_polyprotein"/>
</dbReference>
<dbReference type="Gene3D" id="3.30.70.270">
    <property type="match status" value="1"/>
</dbReference>
<dbReference type="GO" id="GO:0016779">
    <property type="term" value="F:nucleotidyltransferase activity"/>
    <property type="evidence" value="ECO:0007669"/>
    <property type="project" value="UniProtKB-KW"/>
</dbReference>
<evidence type="ECO:0000256" key="5">
    <source>
        <dbReference type="ARBA" id="ARBA00023268"/>
    </source>
</evidence>
<evidence type="ECO:0000256" key="1">
    <source>
        <dbReference type="ARBA" id="ARBA00022679"/>
    </source>
</evidence>
<dbReference type="EMBL" id="OIVN01001023">
    <property type="protein sequence ID" value="SPC88829.1"/>
    <property type="molecule type" value="Genomic_DNA"/>
</dbReference>
<feature type="domain" description="Reverse transcriptase/retrotransposon-derived protein RNase H-like" evidence="6">
    <location>
        <begin position="830"/>
        <end position="888"/>
    </location>
</feature>
<name>A0A2N9FPF1_FAGSY</name>
<gene>
    <name evidence="7" type="ORF">FSB_LOCUS16711</name>
</gene>
<dbReference type="GO" id="GO:0004519">
    <property type="term" value="F:endonuclease activity"/>
    <property type="evidence" value="ECO:0007669"/>
    <property type="project" value="UniProtKB-KW"/>
</dbReference>
<dbReference type="PANTHER" id="PTHR37984">
    <property type="entry name" value="PROTEIN CBG26694"/>
    <property type="match status" value="1"/>
</dbReference>
<proteinExistence type="predicted"/>
<dbReference type="InterPro" id="IPR041577">
    <property type="entry name" value="RT_RNaseH_2"/>
</dbReference>
<dbReference type="AlphaFoldDB" id="A0A2N9FPF1"/>
<dbReference type="CDD" id="cd01647">
    <property type="entry name" value="RT_LTR"/>
    <property type="match status" value="1"/>
</dbReference>
<dbReference type="FunFam" id="3.30.70.270:FF:000020">
    <property type="entry name" value="Transposon Tf2-6 polyprotein-like Protein"/>
    <property type="match status" value="1"/>
</dbReference>